<dbReference type="Gramene" id="ESR47365">
    <property type="protein sequence ID" value="ESR47365"/>
    <property type="gene ID" value="CICLE_v10002993mg"/>
</dbReference>
<name>V4T7C2_CITCL</name>
<accession>V4T7C2</accession>
<sequence>MMEMVSADGPRPGTNSNYTSLIVEKLLHACEYCGGTNFLFPFPPFAKTQIDKDARTGKQQRVFVIQQLYNGKRTYSHHSVSQFL</sequence>
<evidence type="ECO:0000313" key="2">
    <source>
        <dbReference type="Proteomes" id="UP000030687"/>
    </source>
</evidence>
<proteinExistence type="predicted"/>
<evidence type="ECO:0000313" key="1">
    <source>
        <dbReference type="EMBL" id="ESR47365.1"/>
    </source>
</evidence>
<dbReference type="KEGG" id="cic:CICLE_v10002993mg"/>
<keyword evidence="2" id="KW-1185">Reference proteome</keyword>
<dbReference type="EMBL" id="KI536799">
    <property type="protein sequence ID" value="ESR47365.1"/>
    <property type="molecule type" value="Genomic_DNA"/>
</dbReference>
<dbReference type="AlphaFoldDB" id="V4T7C2"/>
<protein>
    <submittedName>
        <fullName evidence="1">Uncharacterized protein</fullName>
    </submittedName>
</protein>
<reference evidence="1 2" key="1">
    <citation type="submission" date="2013-10" db="EMBL/GenBank/DDBJ databases">
        <authorList>
            <consortium name="International Citrus Genome Consortium"/>
            <person name="Jenkins J."/>
            <person name="Schmutz J."/>
            <person name="Prochnik S."/>
            <person name="Rokhsar D."/>
            <person name="Gmitter F."/>
            <person name="Ollitrault P."/>
            <person name="Machado M."/>
            <person name="Talon M."/>
            <person name="Wincker P."/>
            <person name="Jaillon O."/>
            <person name="Morgante M."/>
        </authorList>
    </citation>
    <scope>NUCLEOTIDE SEQUENCE</scope>
    <source>
        <strain evidence="2">cv. Clemenules</strain>
    </source>
</reference>
<organism evidence="1 2">
    <name type="scientific">Citrus clementina</name>
    <name type="common">Clementine</name>
    <name type="synonym">Citrus deliciosa x Citrus sinensis</name>
    <dbReference type="NCBI Taxonomy" id="85681"/>
    <lineage>
        <taxon>Eukaryota</taxon>
        <taxon>Viridiplantae</taxon>
        <taxon>Streptophyta</taxon>
        <taxon>Embryophyta</taxon>
        <taxon>Tracheophyta</taxon>
        <taxon>Spermatophyta</taxon>
        <taxon>Magnoliopsida</taxon>
        <taxon>eudicotyledons</taxon>
        <taxon>Gunneridae</taxon>
        <taxon>Pentapetalae</taxon>
        <taxon>rosids</taxon>
        <taxon>malvids</taxon>
        <taxon>Sapindales</taxon>
        <taxon>Rutaceae</taxon>
        <taxon>Aurantioideae</taxon>
        <taxon>Citrus</taxon>
    </lineage>
</organism>
<dbReference type="Proteomes" id="UP000030687">
    <property type="component" value="Unassembled WGS sequence"/>
</dbReference>
<gene>
    <name evidence="1" type="ORF">CICLE_v10002993mg</name>
</gene>
<dbReference type="InParanoid" id="V4T7C2"/>